<dbReference type="EC" id="2.6.1.-" evidence="6"/>
<dbReference type="FunFam" id="3.40.640.10:FF:000033">
    <property type="entry name" value="Aspartate aminotransferase"/>
    <property type="match status" value="1"/>
</dbReference>
<dbReference type="PANTHER" id="PTHR46383">
    <property type="entry name" value="ASPARTATE AMINOTRANSFERASE"/>
    <property type="match status" value="1"/>
</dbReference>
<dbReference type="AlphaFoldDB" id="A0A841C6A8"/>
<evidence type="ECO:0000313" key="9">
    <source>
        <dbReference type="Proteomes" id="UP000562464"/>
    </source>
</evidence>
<dbReference type="InterPro" id="IPR004838">
    <property type="entry name" value="NHTrfase_class1_PyrdxlP-BS"/>
</dbReference>
<feature type="domain" description="Aminotransferase class I/classII large" evidence="7">
    <location>
        <begin position="32"/>
        <end position="385"/>
    </location>
</feature>
<organism evidence="8 9">
    <name type="scientific">Lactovum miscens</name>
    <dbReference type="NCBI Taxonomy" id="190387"/>
    <lineage>
        <taxon>Bacteria</taxon>
        <taxon>Bacillati</taxon>
        <taxon>Bacillota</taxon>
        <taxon>Bacilli</taxon>
        <taxon>Lactobacillales</taxon>
        <taxon>Streptococcaceae</taxon>
        <taxon>Lactovum</taxon>
    </lineage>
</organism>
<dbReference type="InterPro" id="IPR050596">
    <property type="entry name" value="AspAT/PAT-like"/>
</dbReference>
<dbReference type="InterPro" id="IPR015424">
    <property type="entry name" value="PyrdxlP-dep_Trfase"/>
</dbReference>
<dbReference type="SUPFAM" id="SSF53383">
    <property type="entry name" value="PLP-dependent transferases"/>
    <property type="match status" value="1"/>
</dbReference>
<dbReference type="CDD" id="cd00609">
    <property type="entry name" value="AAT_like"/>
    <property type="match status" value="1"/>
</dbReference>
<dbReference type="Proteomes" id="UP000562464">
    <property type="component" value="Unassembled WGS sequence"/>
</dbReference>
<dbReference type="PANTHER" id="PTHR46383:SF1">
    <property type="entry name" value="ASPARTATE AMINOTRANSFERASE"/>
    <property type="match status" value="1"/>
</dbReference>
<dbReference type="InterPro" id="IPR004839">
    <property type="entry name" value="Aminotransferase_I/II_large"/>
</dbReference>
<dbReference type="GO" id="GO:0030170">
    <property type="term" value="F:pyridoxal phosphate binding"/>
    <property type="evidence" value="ECO:0007669"/>
    <property type="project" value="InterPro"/>
</dbReference>
<keyword evidence="3 6" id="KW-0032">Aminotransferase</keyword>
<proteinExistence type="inferred from homology"/>
<name>A0A841C6A8_9LACT</name>
<evidence type="ECO:0000256" key="1">
    <source>
        <dbReference type="ARBA" id="ARBA00001933"/>
    </source>
</evidence>
<evidence type="ECO:0000256" key="2">
    <source>
        <dbReference type="ARBA" id="ARBA00007441"/>
    </source>
</evidence>
<dbReference type="Pfam" id="PF00155">
    <property type="entry name" value="Aminotran_1_2"/>
    <property type="match status" value="1"/>
</dbReference>
<evidence type="ECO:0000256" key="3">
    <source>
        <dbReference type="ARBA" id="ARBA00022576"/>
    </source>
</evidence>
<dbReference type="Gene3D" id="3.90.1150.10">
    <property type="entry name" value="Aspartate Aminotransferase, domain 1"/>
    <property type="match status" value="1"/>
</dbReference>
<keyword evidence="5" id="KW-0663">Pyridoxal phosphate</keyword>
<keyword evidence="4 6" id="KW-0808">Transferase</keyword>
<dbReference type="InterPro" id="IPR015421">
    <property type="entry name" value="PyrdxlP-dep_Trfase_major"/>
</dbReference>
<dbReference type="GO" id="GO:0006520">
    <property type="term" value="P:amino acid metabolic process"/>
    <property type="evidence" value="ECO:0007669"/>
    <property type="project" value="InterPro"/>
</dbReference>
<dbReference type="RefSeq" id="WP_183539303.1">
    <property type="nucleotide sequence ID" value="NZ_DASWOY010000027.1"/>
</dbReference>
<dbReference type="EMBL" id="JACHHV010000008">
    <property type="protein sequence ID" value="MBB5887807.1"/>
    <property type="molecule type" value="Genomic_DNA"/>
</dbReference>
<evidence type="ECO:0000256" key="4">
    <source>
        <dbReference type="ARBA" id="ARBA00022679"/>
    </source>
</evidence>
<evidence type="ECO:0000259" key="7">
    <source>
        <dbReference type="Pfam" id="PF00155"/>
    </source>
</evidence>
<dbReference type="PROSITE" id="PS00105">
    <property type="entry name" value="AA_TRANSFER_CLASS_1"/>
    <property type="match status" value="1"/>
</dbReference>
<evidence type="ECO:0000256" key="5">
    <source>
        <dbReference type="ARBA" id="ARBA00022898"/>
    </source>
</evidence>
<dbReference type="GO" id="GO:0008483">
    <property type="term" value="F:transaminase activity"/>
    <property type="evidence" value="ECO:0007669"/>
    <property type="project" value="UniProtKB-KW"/>
</dbReference>
<gene>
    <name evidence="8" type="ORF">HNQ37_000684</name>
</gene>
<comment type="similarity">
    <text evidence="2 6">Belongs to the class-I pyridoxal-phosphate-dependent aminotransferase family.</text>
</comment>
<dbReference type="Gene3D" id="3.40.640.10">
    <property type="entry name" value="Type I PLP-dependent aspartate aminotransferase-like (Major domain)"/>
    <property type="match status" value="1"/>
</dbReference>
<comment type="cofactor">
    <cofactor evidence="1 6">
        <name>pyridoxal 5'-phosphate</name>
        <dbReference type="ChEBI" id="CHEBI:597326"/>
    </cofactor>
</comment>
<evidence type="ECO:0000313" key="8">
    <source>
        <dbReference type="EMBL" id="MBB5887807.1"/>
    </source>
</evidence>
<reference evidence="8 9" key="1">
    <citation type="submission" date="2020-08" db="EMBL/GenBank/DDBJ databases">
        <title>Genomic Encyclopedia of Type Strains, Phase IV (KMG-IV): sequencing the most valuable type-strain genomes for metagenomic binning, comparative biology and taxonomic classification.</title>
        <authorList>
            <person name="Goeker M."/>
        </authorList>
    </citation>
    <scope>NUCLEOTIDE SEQUENCE [LARGE SCALE GENOMIC DNA]</scope>
    <source>
        <strain evidence="8 9">DSM 14925</strain>
    </source>
</reference>
<evidence type="ECO:0000256" key="6">
    <source>
        <dbReference type="RuleBase" id="RU000481"/>
    </source>
</evidence>
<protein>
    <recommendedName>
        <fullName evidence="6">Aminotransferase</fullName>
        <ecNumber evidence="6">2.6.1.-</ecNumber>
    </recommendedName>
</protein>
<keyword evidence="9" id="KW-1185">Reference proteome</keyword>
<comment type="caution">
    <text evidence="8">The sequence shown here is derived from an EMBL/GenBank/DDBJ whole genome shotgun (WGS) entry which is preliminary data.</text>
</comment>
<accession>A0A841C6A8</accession>
<sequence>MISFSKRTNYLSDSPTLQLNDRIASLKDQGRDIINLTVGEPNFYEPEQASEAAIEAINTHFTHYTNSSGILPLRQNICEKLLIENGLEYAPGQITVSTGGKQALYNTLAVLVNEGDEIILPTPAWPSYEAQIRLVGGVPHFIQLDETTKFKLTPKLLEAAISKKSKILMLNSPSNPTGATYSKGELEELAPIIEKHELIVISDEIYERLVYEMEFVSIATLSEYLKENTIVINGFSKAFGMTGWRVGYSAAPKVIAKQIAAFQSQITASVSSVSQKAAEQAILNFDSSHVDRLKFCQDSLITDIRQTELDLRIIPDGSFYLFPNIKPVLSKTYFGKIINSDLDFCSLLLDKVGLAITPGSFFNAPNNVRISYAKSLEEIQEAGKRLRSFFSGAEA</sequence>
<dbReference type="InterPro" id="IPR015422">
    <property type="entry name" value="PyrdxlP-dep_Trfase_small"/>
</dbReference>